<evidence type="ECO:0000313" key="6">
    <source>
        <dbReference type="Proteomes" id="UP001285441"/>
    </source>
</evidence>
<dbReference type="SUPFAM" id="SSF50044">
    <property type="entry name" value="SH3-domain"/>
    <property type="match status" value="1"/>
</dbReference>
<dbReference type="Proteomes" id="UP001285441">
    <property type="component" value="Unassembled WGS sequence"/>
</dbReference>
<evidence type="ECO:0000256" key="1">
    <source>
        <dbReference type="ARBA" id="ARBA00022443"/>
    </source>
</evidence>
<keyword evidence="1 2" id="KW-0728">SH3 domain</keyword>
<accession>A0AAE0U450</accession>
<feature type="domain" description="SH3" evidence="4">
    <location>
        <begin position="131"/>
        <end position="193"/>
    </location>
</feature>
<name>A0AAE0U450_9PEZI</name>
<sequence length="199" mass="21129">MSFPGDSTYTSPEGEGQNIAGSISVHIALGDYDDAAAGDDIPPAPMEPSSNRGGVSTSVSTSTGTSTSTSQAIGITTATGADPLQDFVRPLQDWLLSEPTDAELPVVQDNHMDNQTRVQSPEEAAQDQSPPPPPPVRVLYEFVAGADNELSVEKDEIVLLLENDLGGSGWTLVRNQWGRQGWIPTTHYTLYTAGEDTSL</sequence>
<dbReference type="AlphaFoldDB" id="A0AAE0U450"/>
<dbReference type="Pfam" id="PF00018">
    <property type="entry name" value="SH3_1"/>
    <property type="match status" value="1"/>
</dbReference>
<gene>
    <name evidence="5" type="ORF">B0H63DRAFT_105602</name>
</gene>
<dbReference type="InterPro" id="IPR001452">
    <property type="entry name" value="SH3_domain"/>
</dbReference>
<dbReference type="SMART" id="SM00326">
    <property type="entry name" value="SH3"/>
    <property type="match status" value="1"/>
</dbReference>
<keyword evidence="6" id="KW-1185">Reference proteome</keyword>
<evidence type="ECO:0000256" key="3">
    <source>
        <dbReference type="SAM" id="MobiDB-lite"/>
    </source>
</evidence>
<evidence type="ECO:0000256" key="2">
    <source>
        <dbReference type="PROSITE-ProRule" id="PRU00192"/>
    </source>
</evidence>
<organism evidence="5 6">
    <name type="scientific">Podospora didyma</name>
    <dbReference type="NCBI Taxonomy" id="330526"/>
    <lineage>
        <taxon>Eukaryota</taxon>
        <taxon>Fungi</taxon>
        <taxon>Dikarya</taxon>
        <taxon>Ascomycota</taxon>
        <taxon>Pezizomycotina</taxon>
        <taxon>Sordariomycetes</taxon>
        <taxon>Sordariomycetidae</taxon>
        <taxon>Sordariales</taxon>
        <taxon>Podosporaceae</taxon>
        <taxon>Podospora</taxon>
    </lineage>
</organism>
<protein>
    <recommendedName>
        <fullName evidence="4">SH3 domain-containing protein</fullName>
    </recommendedName>
</protein>
<reference evidence="5" key="2">
    <citation type="submission" date="2023-06" db="EMBL/GenBank/DDBJ databases">
        <authorList>
            <consortium name="Lawrence Berkeley National Laboratory"/>
            <person name="Haridas S."/>
            <person name="Hensen N."/>
            <person name="Bonometti L."/>
            <person name="Westerberg I."/>
            <person name="Brannstrom I.O."/>
            <person name="Guillou S."/>
            <person name="Cros-Aarteil S."/>
            <person name="Calhoun S."/>
            <person name="Kuo A."/>
            <person name="Mondo S."/>
            <person name="Pangilinan J."/>
            <person name="Riley R."/>
            <person name="LaButti K."/>
            <person name="Andreopoulos B."/>
            <person name="Lipzen A."/>
            <person name="Chen C."/>
            <person name="Yanf M."/>
            <person name="Daum C."/>
            <person name="Ng V."/>
            <person name="Clum A."/>
            <person name="Steindorff A."/>
            <person name="Ohm R."/>
            <person name="Martin F."/>
            <person name="Silar P."/>
            <person name="Natvig D."/>
            <person name="Lalanne C."/>
            <person name="Gautier V."/>
            <person name="Ament-velasquez S.L."/>
            <person name="Kruys A."/>
            <person name="Hutchinson M.I."/>
            <person name="Powell A.J."/>
            <person name="Barry K."/>
            <person name="Miller A.N."/>
            <person name="Grigoriev I.V."/>
            <person name="Debuchy R."/>
            <person name="Gladieux P."/>
            <person name="Thoren M.H."/>
            <person name="Johannesson H."/>
        </authorList>
    </citation>
    <scope>NUCLEOTIDE SEQUENCE</scope>
    <source>
        <strain evidence="5">CBS 232.78</strain>
    </source>
</reference>
<comment type="caution">
    <text evidence="5">The sequence shown here is derived from an EMBL/GenBank/DDBJ whole genome shotgun (WGS) entry which is preliminary data.</text>
</comment>
<evidence type="ECO:0000313" key="5">
    <source>
        <dbReference type="EMBL" id="KAK3389920.1"/>
    </source>
</evidence>
<dbReference type="CDD" id="cd00174">
    <property type="entry name" value="SH3"/>
    <property type="match status" value="1"/>
</dbReference>
<reference evidence="5" key="1">
    <citation type="journal article" date="2023" name="Mol. Phylogenet. Evol.">
        <title>Genome-scale phylogeny and comparative genomics of the fungal order Sordariales.</title>
        <authorList>
            <person name="Hensen N."/>
            <person name="Bonometti L."/>
            <person name="Westerberg I."/>
            <person name="Brannstrom I.O."/>
            <person name="Guillou S."/>
            <person name="Cros-Aarteil S."/>
            <person name="Calhoun S."/>
            <person name="Haridas S."/>
            <person name="Kuo A."/>
            <person name="Mondo S."/>
            <person name="Pangilinan J."/>
            <person name="Riley R."/>
            <person name="LaButti K."/>
            <person name="Andreopoulos B."/>
            <person name="Lipzen A."/>
            <person name="Chen C."/>
            <person name="Yan M."/>
            <person name="Daum C."/>
            <person name="Ng V."/>
            <person name="Clum A."/>
            <person name="Steindorff A."/>
            <person name="Ohm R.A."/>
            <person name="Martin F."/>
            <person name="Silar P."/>
            <person name="Natvig D.O."/>
            <person name="Lalanne C."/>
            <person name="Gautier V."/>
            <person name="Ament-Velasquez S.L."/>
            <person name="Kruys A."/>
            <person name="Hutchinson M.I."/>
            <person name="Powell A.J."/>
            <person name="Barry K."/>
            <person name="Miller A.N."/>
            <person name="Grigoriev I.V."/>
            <person name="Debuchy R."/>
            <person name="Gladieux P."/>
            <person name="Hiltunen Thoren M."/>
            <person name="Johannesson H."/>
        </authorList>
    </citation>
    <scope>NUCLEOTIDE SEQUENCE</scope>
    <source>
        <strain evidence="5">CBS 232.78</strain>
    </source>
</reference>
<proteinExistence type="predicted"/>
<dbReference type="Gene3D" id="2.30.30.40">
    <property type="entry name" value="SH3 Domains"/>
    <property type="match status" value="1"/>
</dbReference>
<feature type="compositionally biased region" description="Polar residues" evidence="3">
    <location>
        <begin position="1"/>
        <end position="11"/>
    </location>
</feature>
<dbReference type="PROSITE" id="PS50002">
    <property type="entry name" value="SH3"/>
    <property type="match status" value="1"/>
</dbReference>
<dbReference type="EMBL" id="JAULSW010000002">
    <property type="protein sequence ID" value="KAK3389920.1"/>
    <property type="molecule type" value="Genomic_DNA"/>
</dbReference>
<feature type="region of interest" description="Disordered" evidence="3">
    <location>
        <begin position="1"/>
        <end position="70"/>
    </location>
</feature>
<feature type="compositionally biased region" description="Low complexity" evidence="3">
    <location>
        <begin position="49"/>
        <end position="70"/>
    </location>
</feature>
<dbReference type="InterPro" id="IPR036028">
    <property type="entry name" value="SH3-like_dom_sf"/>
</dbReference>
<evidence type="ECO:0000259" key="4">
    <source>
        <dbReference type="PROSITE" id="PS50002"/>
    </source>
</evidence>
<feature type="region of interest" description="Disordered" evidence="3">
    <location>
        <begin position="115"/>
        <end position="135"/>
    </location>
</feature>